<evidence type="ECO:0000256" key="1">
    <source>
        <dbReference type="SAM" id="Phobius"/>
    </source>
</evidence>
<evidence type="ECO:0000313" key="3">
    <source>
        <dbReference type="Proteomes" id="UP000280292"/>
    </source>
</evidence>
<sequence length="126" mass="13958">MSAFAVAHPQISCIASLLWRSSATLDLLLLFVAISATIFAYALGWCVLVCIFLKIGVFTVVRAAAQRHALPAITAHKRKRFLITMALTSQNRCVTLHVTDLRRTFKIGRRASRTACDAERRTIVDA</sequence>
<feature type="transmembrane region" description="Helical" evidence="1">
    <location>
        <begin position="27"/>
        <end position="53"/>
    </location>
</feature>
<keyword evidence="1" id="KW-0812">Transmembrane</keyword>
<dbReference type="AntiFam" id="ANF00261">
    <property type="entry name" value="Protein of unknown function (DUF1534)"/>
</dbReference>
<organism evidence="2 3">
    <name type="scientific">Pseudomonas syringae pv. ribicola</name>
    <dbReference type="NCBI Taxonomy" id="55398"/>
    <lineage>
        <taxon>Bacteria</taxon>
        <taxon>Pseudomonadati</taxon>
        <taxon>Pseudomonadota</taxon>
        <taxon>Gammaproteobacteria</taxon>
        <taxon>Pseudomonadales</taxon>
        <taxon>Pseudomonadaceae</taxon>
        <taxon>Pseudomonas</taxon>
    </lineage>
</organism>
<reference evidence="2 3" key="1">
    <citation type="submission" date="2018-08" db="EMBL/GenBank/DDBJ databases">
        <title>Recombination of ecologically and evolutionarily significant loci maintains genetic cohesion in the Pseudomonas syringae species complex.</title>
        <authorList>
            <person name="Dillon M."/>
            <person name="Thakur S."/>
            <person name="Almeida R.N.D."/>
            <person name="Weir B.S."/>
            <person name="Guttman D.S."/>
        </authorList>
    </citation>
    <scope>NUCLEOTIDE SEQUENCE [LARGE SCALE GENOMIC DNA]</scope>
    <source>
        <strain evidence="2 3">ICMP 3883</strain>
    </source>
</reference>
<comment type="caution">
    <text evidence="2">The sequence shown here is derived from an EMBL/GenBank/DDBJ whole genome shotgun (WGS) entry which is preliminary data.</text>
</comment>
<name>A0A3M2VWT7_PSESI</name>
<dbReference type="EMBL" id="RBNR01000165">
    <property type="protein sequence ID" value="RML43736.1"/>
    <property type="molecule type" value="Genomic_DNA"/>
</dbReference>
<dbReference type="Proteomes" id="UP000280292">
    <property type="component" value="Unassembled WGS sequence"/>
</dbReference>
<accession>A0A3M2VWT7</accession>
<keyword evidence="1" id="KW-1133">Transmembrane helix</keyword>
<gene>
    <name evidence="2" type="ORF">ALQ95_101224</name>
</gene>
<proteinExistence type="predicted"/>
<evidence type="ECO:0000313" key="2">
    <source>
        <dbReference type="EMBL" id="RML43736.1"/>
    </source>
</evidence>
<keyword evidence="1" id="KW-0472">Membrane</keyword>
<dbReference type="AlphaFoldDB" id="A0A3M2VWT7"/>
<protein>
    <submittedName>
        <fullName evidence="2">Uncharacterized protein</fullName>
    </submittedName>
</protein>